<dbReference type="GO" id="GO:0018104">
    <property type="term" value="P:peptidoglycan-protein cross-linking"/>
    <property type="evidence" value="ECO:0007669"/>
    <property type="project" value="TreeGrafter"/>
</dbReference>
<dbReference type="GO" id="GO:0005576">
    <property type="term" value="C:extracellular region"/>
    <property type="evidence" value="ECO:0007669"/>
    <property type="project" value="TreeGrafter"/>
</dbReference>
<keyword evidence="10" id="KW-1185">Reference proteome</keyword>
<dbReference type="AlphaFoldDB" id="A0A0R2I287"/>
<evidence type="ECO:0000313" key="10">
    <source>
        <dbReference type="Proteomes" id="UP000050934"/>
    </source>
</evidence>
<keyword evidence="4 6" id="KW-0573">Peptidoglycan synthesis</keyword>
<dbReference type="PANTHER" id="PTHR30582:SF2">
    <property type="entry name" value="L,D-TRANSPEPTIDASE YCIB-RELATED"/>
    <property type="match status" value="1"/>
</dbReference>
<keyword evidence="5 6" id="KW-0961">Cell wall biogenesis/degradation</keyword>
<dbReference type="SUPFAM" id="SSF141523">
    <property type="entry name" value="L,D-transpeptidase catalytic domain-like"/>
    <property type="match status" value="1"/>
</dbReference>
<dbReference type="CDD" id="cd16913">
    <property type="entry name" value="YkuD_like"/>
    <property type="match status" value="1"/>
</dbReference>
<accession>A0A0R2I287</accession>
<dbReference type="PROSITE" id="PS52029">
    <property type="entry name" value="LD_TPASE"/>
    <property type="match status" value="1"/>
</dbReference>
<dbReference type="InterPro" id="IPR050979">
    <property type="entry name" value="LD-transpeptidase"/>
</dbReference>
<reference evidence="9 10" key="1">
    <citation type="journal article" date="2015" name="Genome Announc.">
        <title>Expanding the biotechnology potential of lactobacilli through comparative genomics of 213 strains and associated genera.</title>
        <authorList>
            <person name="Sun Z."/>
            <person name="Harris H.M."/>
            <person name="McCann A."/>
            <person name="Guo C."/>
            <person name="Argimon S."/>
            <person name="Zhang W."/>
            <person name="Yang X."/>
            <person name="Jeffery I.B."/>
            <person name="Cooney J.C."/>
            <person name="Kagawa T.F."/>
            <person name="Liu W."/>
            <person name="Song Y."/>
            <person name="Salvetti E."/>
            <person name="Wrobel A."/>
            <person name="Rasinkangas P."/>
            <person name="Parkhill J."/>
            <person name="Rea M.C."/>
            <person name="O'Sullivan O."/>
            <person name="Ritari J."/>
            <person name="Douillard F.P."/>
            <person name="Paul Ross R."/>
            <person name="Yang R."/>
            <person name="Briner A.E."/>
            <person name="Felis G.E."/>
            <person name="de Vos W.M."/>
            <person name="Barrangou R."/>
            <person name="Klaenhammer T.R."/>
            <person name="Caufield P.W."/>
            <person name="Cui Y."/>
            <person name="Zhang H."/>
            <person name="O'Toole P.W."/>
        </authorList>
    </citation>
    <scope>NUCLEOTIDE SEQUENCE [LARGE SCALE GENOMIC DNA]</scope>
    <source>
        <strain evidence="9 10">DSM 17896</strain>
    </source>
</reference>
<protein>
    <submittedName>
        <fullName evidence="9">Cell surface protein</fullName>
    </submittedName>
</protein>
<feature type="chain" id="PRO_5038872265" evidence="7">
    <location>
        <begin position="25"/>
        <end position="204"/>
    </location>
</feature>
<evidence type="ECO:0000256" key="1">
    <source>
        <dbReference type="ARBA" id="ARBA00004752"/>
    </source>
</evidence>
<evidence type="ECO:0000256" key="5">
    <source>
        <dbReference type="ARBA" id="ARBA00023316"/>
    </source>
</evidence>
<evidence type="ECO:0000259" key="8">
    <source>
        <dbReference type="PROSITE" id="PS52029"/>
    </source>
</evidence>
<dbReference type="Proteomes" id="UP000050934">
    <property type="component" value="Unassembled WGS sequence"/>
</dbReference>
<gene>
    <name evidence="9" type="ORF">IV45_GL001446</name>
</gene>
<comment type="caution">
    <text evidence="9">The sequence shown here is derived from an EMBL/GenBank/DDBJ whole genome shotgun (WGS) entry which is preliminary data.</text>
</comment>
<dbReference type="PANTHER" id="PTHR30582">
    <property type="entry name" value="L,D-TRANSPEPTIDASE"/>
    <property type="match status" value="1"/>
</dbReference>
<dbReference type="PATRIC" id="fig|396268.3.peg.1467"/>
<dbReference type="GO" id="GO:0008360">
    <property type="term" value="P:regulation of cell shape"/>
    <property type="evidence" value="ECO:0007669"/>
    <property type="project" value="UniProtKB-UniRule"/>
</dbReference>
<dbReference type="GO" id="GO:0071555">
    <property type="term" value="P:cell wall organization"/>
    <property type="evidence" value="ECO:0007669"/>
    <property type="project" value="UniProtKB-UniRule"/>
</dbReference>
<dbReference type="UniPathway" id="UPA00219"/>
<dbReference type="Gene3D" id="2.40.440.10">
    <property type="entry name" value="L,D-transpeptidase catalytic domain-like"/>
    <property type="match status" value="1"/>
</dbReference>
<dbReference type="InterPro" id="IPR038063">
    <property type="entry name" value="Transpep_catalytic_dom"/>
</dbReference>
<keyword evidence="7" id="KW-0732">Signal</keyword>
<feature type="domain" description="L,D-TPase catalytic" evidence="8">
    <location>
        <begin position="69"/>
        <end position="202"/>
    </location>
</feature>
<evidence type="ECO:0000256" key="7">
    <source>
        <dbReference type="SAM" id="SignalP"/>
    </source>
</evidence>
<keyword evidence="3 6" id="KW-0133">Cell shape</keyword>
<organism evidence="9 10">
    <name type="scientific">Limosilactobacillus secaliphilus</name>
    <dbReference type="NCBI Taxonomy" id="396268"/>
    <lineage>
        <taxon>Bacteria</taxon>
        <taxon>Bacillati</taxon>
        <taxon>Bacillota</taxon>
        <taxon>Bacilli</taxon>
        <taxon>Lactobacillales</taxon>
        <taxon>Lactobacillaceae</taxon>
        <taxon>Limosilactobacillus</taxon>
    </lineage>
</organism>
<sequence length="204" mass="22767">MKLNRKNVICCLSTAAMVAGLGLAPVINHGVTNSMVTVAQASSAMRKPINYKKPSETKPYPDLKQVKNFWMKVNISKNRVYLYDGNHVIYTMYCSAGQYRTDKKTGKKKSMTPTGTFHVQSQRGKHFFSSDVKEGGNYYTSWNGNGAYLFHSVPVDAHNHYIKKEAAKLGKSTASHGCIRLTIPDAKWIYENVKPGTKVVVVDK</sequence>
<dbReference type="Pfam" id="PF03734">
    <property type="entry name" value="YkuD"/>
    <property type="match status" value="1"/>
</dbReference>
<feature type="signal peptide" evidence="7">
    <location>
        <begin position="1"/>
        <end position="24"/>
    </location>
</feature>
<dbReference type="RefSeq" id="WP_057740076.1">
    <property type="nucleotide sequence ID" value="NZ_JQBW01000005.1"/>
</dbReference>
<proteinExistence type="predicted"/>
<keyword evidence="2" id="KW-0808">Transferase</keyword>
<feature type="active site" description="Proton donor/acceptor" evidence="6">
    <location>
        <position position="151"/>
    </location>
</feature>
<evidence type="ECO:0000313" key="9">
    <source>
        <dbReference type="EMBL" id="KRN59298.1"/>
    </source>
</evidence>
<comment type="pathway">
    <text evidence="1 6">Cell wall biogenesis; peptidoglycan biosynthesis.</text>
</comment>
<dbReference type="EMBL" id="JQBW01000005">
    <property type="protein sequence ID" value="KRN59298.1"/>
    <property type="molecule type" value="Genomic_DNA"/>
</dbReference>
<evidence type="ECO:0000256" key="2">
    <source>
        <dbReference type="ARBA" id="ARBA00022679"/>
    </source>
</evidence>
<evidence type="ECO:0000256" key="6">
    <source>
        <dbReference type="PROSITE-ProRule" id="PRU01373"/>
    </source>
</evidence>
<feature type="active site" description="Nucleophile" evidence="6">
    <location>
        <position position="178"/>
    </location>
</feature>
<dbReference type="GO" id="GO:0016740">
    <property type="term" value="F:transferase activity"/>
    <property type="evidence" value="ECO:0007669"/>
    <property type="project" value="UniProtKB-KW"/>
</dbReference>
<dbReference type="InterPro" id="IPR005490">
    <property type="entry name" value="LD_TPept_cat_dom"/>
</dbReference>
<evidence type="ECO:0000256" key="3">
    <source>
        <dbReference type="ARBA" id="ARBA00022960"/>
    </source>
</evidence>
<dbReference type="GO" id="GO:0071972">
    <property type="term" value="F:peptidoglycan L,D-transpeptidase activity"/>
    <property type="evidence" value="ECO:0007669"/>
    <property type="project" value="TreeGrafter"/>
</dbReference>
<name>A0A0R2I287_9LACO</name>
<evidence type="ECO:0000256" key="4">
    <source>
        <dbReference type="ARBA" id="ARBA00022984"/>
    </source>
</evidence>